<evidence type="ECO:0000259" key="2">
    <source>
        <dbReference type="PROSITE" id="PS50883"/>
    </source>
</evidence>
<protein>
    <submittedName>
        <fullName evidence="4">Uncharacterized protein</fullName>
    </submittedName>
</protein>
<organism evidence="4 5">
    <name type="scientific">Aliiglaciecola lipolytica E3</name>
    <dbReference type="NCBI Taxonomy" id="1127673"/>
    <lineage>
        <taxon>Bacteria</taxon>
        <taxon>Pseudomonadati</taxon>
        <taxon>Pseudomonadota</taxon>
        <taxon>Gammaproteobacteria</taxon>
        <taxon>Alteromonadales</taxon>
        <taxon>Alteromonadaceae</taxon>
        <taxon>Aliiglaciecola</taxon>
    </lineage>
</organism>
<dbReference type="Gene3D" id="3.20.20.450">
    <property type="entry name" value="EAL domain"/>
    <property type="match status" value="1"/>
</dbReference>
<dbReference type="SUPFAM" id="SSF141868">
    <property type="entry name" value="EAL domain-like"/>
    <property type="match status" value="1"/>
</dbReference>
<comment type="cofactor">
    <cofactor evidence="1">
        <name>Mg(2+)</name>
        <dbReference type="ChEBI" id="CHEBI:18420"/>
    </cofactor>
</comment>
<feature type="domain" description="EAL" evidence="2">
    <location>
        <begin position="302"/>
        <end position="556"/>
    </location>
</feature>
<dbReference type="InterPro" id="IPR035965">
    <property type="entry name" value="PAS-like_dom_sf"/>
</dbReference>
<evidence type="ECO:0000256" key="1">
    <source>
        <dbReference type="ARBA" id="ARBA00001946"/>
    </source>
</evidence>
<dbReference type="Pfam" id="PF00563">
    <property type="entry name" value="EAL"/>
    <property type="match status" value="1"/>
</dbReference>
<dbReference type="EMBL" id="BAEN01000038">
    <property type="protein sequence ID" value="GAC14647.1"/>
    <property type="molecule type" value="Genomic_DNA"/>
</dbReference>
<dbReference type="PANTHER" id="PTHR44757:SF2">
    <property type="entry name" value="BIOFILM ARCHITECTURE MAINTENANCE PROTEIN MBAA"/>
    <property type="match status" value="1"/>
</dbReference>
<dbReference type="eggNOG" id="COG5001">
    <property type="taxonomic scope" value="Bacteria"/>
</dbReference>
<name>K6Y8W4_9ALTE</name>
<dbReference type="CDD" id="cd01949">
    <property type="entry name" value="GGDEF"/>
    <property type="match status" value="1"/>
</dbReference>
<dbReference type="CDD" id="cd01948">
    <property type="entry name" value="EAL"/>
    <property type="match status" value="1"/>
</dbReference>
<dbReference type="InterPro" id="IPR052155">
    <property type="entry name" value="Biofilm_reg_signaling"/>
</dbReference>
<keyword evidence="5" id="KW-1185">Reference proteome</keyword>
<dbReference type="SUPFAM" id="SSF55785">
    <property type="entry name" value="PYP-like sensor domain (PAS domain)"/>
    <property type="match status" value="1"/>
</dbReference>
<dbReference type="SUPFAM" id="SSF55073">
    <property type="entry name" value="Nucleotide cyclase"/>
    <property type="match status" value="1"/>
</dbReference>
<dbReference type="Pfam" id="PF00990">
    <property type="entry name" value="GGDEF"/>
    <property type="match status" value="1"/>
</dbReference>
<evidence type="ECO:0000313" key="4">
    <source>
        <dbReference type="EMBL" id="GAC14647.1"/>
    </source>
</evidence>
<dbReference type="FunFam" id="3.30.70.270:FF:000001">
    <property type="entry name" value="Diguanylate cyclase domain protein"/>
    <property type="match status" value="1"/>
</dbReference>
<dbReference type="Gene3D" id="3.30.70.270">
    <property type="match status" value="1"/>
</dbReference>
<dbReference type="Proteomes" id="UP000006334">
    <property type="component" value="Unassembled WGS sequence"/>
</dbReference>
<gene>
    <name evidence="4" type="ORF">GLIP_2019</name>
</gene>
<dbReference type="InterPro" id="IPR043128">
    <property type="entry name" value="Rev_trsase/Diguanyl_cyclase"/>
</dbReference>
<dbReference type="InterPro" id="IPR001633">
    <property type="entry name" value="EAL_dom"/>
</dbReference>
<dbReference type="PANTHER" id="PTHR44757">
    <property type="entry name" value="DIGUANYLATE CYCLASE DGCP"/>
    <property type="match status" value="1"/>
</dbReference>
<accession>K6Y8W4</accession>
<dbReference type="PROSITE" id="PS50887">
    <property type="entry name" value="GGDEF"/>
    <property type="match status" value="1"/>
</dbReference>
<dbReference type="SMART" id="SM00267">
    <property type="entry name" value="GGDEF"/>
    <property type="match status" value="1"/>
</dbReference>
<dbReference type="SMART" id="SM00052">
    <property type="entry name" value="EAL"/>
    <property type="match status" value="1"/>
</dbReference>
<dbReference type="GO" id="GO:0003824">
    <property type="term" value="F:catalytic activity"/>
    <property type="evidence" value="ECO:0007669"/>
    <property type="project" value="UniProtKB-ARBA"/>
</dbReference>
<reference evidence="4 5" key="1">
    <citation type="journal article" date="2017" name="Antonie Van Leeuwenhoek">
        <title>Rhizobium rhizosphaerae sp. nov., a novel species isolated from rice rhizosphere.</title>
        <authorList>
            <person name="Zhao J.J."/>
            <person name="Zhang J."/>
            <person name="Zhang R.J."/>
            <person name="Zhang C.W."/>
            <person name="Yin H.Q."/>
            <person name="Zhang X.X."/>
        </authorList>
    </citation>
    <scope>NUCLEOTIDE SEQUENCE [LARGE SCALE GENOMIC DNA]</scope>
    <source>
        <strain evidence="4 5">E3</strain>
    </source>
</reference>
<dbReference type="STRING" id="1127673.GLIP_2019"/>
<dbReference type="OrthoDB" id="9176779at2"/>
<dbReference type="RefSeq" id="WP_008844463.1">
    <property type="nucleotide sequence ID" value="NZ_BAEN01000038.1"/>
</dbReference>
<dbReference type="InterPro" id="IPR035919">
    <property type="entry name" value="EAL_sf"/>
</dbReference>
<dbReference type="InterPro" id="IPR029787">
    <property type="entry name" value="Nucleotide_cyclase"/>
</dbReference>
<dbReference type="Gene3D" id="3.30.450.20">
    <property type="entry name" value="PAS domain"/>
    <property type="match status" value="1"/>
</dbReference>
<dbReference type="NCBIfam" id="TIGR00254">
    <property type="entry name" value="GGDEF"/>
    <property type="match status" value="1"/>
</dbReference>
<evidence type="ECO:0000259" key="3">
    <source>
        <dbReference type="PROSITE" id="PS50887"/>
    </source>
</evidence>
<comment type="caution">
    <text evidence="4">The sequence shown here is derived from an EMBL/GenBank/DDBJ whole genome shotgun (WGS) entry which is preliminary data.</text>
</comment>
<evidence type="ECO:0000313" key="5">
    <source>
        <dbReference type="Proteomes" id="UP000006334"/>
    </source>
</evidence>
<dbReference type="AlphaFoldDB" id="K6Y8W4"/>
<dbReference type="PROSITE" id="PS50883">
    <property type="entry name" value="EAL"/>
    <property type="match status" value="1"/>
</dbReference>
<sequence length="564" mass="63866">MSNEFAQLCAAYQYLPDPIGLIGNEGQLLFANDAFARQIEVEDSADTNDSLEEMFLLRQFDSQNWKSILQSAQQEPWTGDVVVAHKLNSLVTCSLHLIPIKNDNGFICFIAKLSVKSINSMPDENLAQLAYRDSLTGLANRFLFSQLFDHEISQSQRQKKRFAVLFVDLDKFKQVNDNMGHDAGDAMLCAIAERLQKSLRKSDLVARMGGDEFAVIMSNIKDSETVAKVTEKLIREIKKPVKSGANVMEVGCSIGISIYPDNAQTAEELLQHADAAMYRAKHDEQLHYQFFSDALNQELLDLRVVEQELQLGLSENQFVPYFQPVIDLHTNKIVGVECLARWHHPKRGILTAMDFIGVAEKKGVIKEIFNQVITQAFEYAVGWTESFKERLPLSINISSKQFYQQNTFDLIDQLIEKYQLCADAIRIEVTESTLQESGAGLIERLKRIKTSGFSITLDDFGTGYSSLRYLQQLPVDTLKIDRSFVRNLDNNPHDKIIVKAIIQLAETLGIMVVAEGVENKLQSDFLVQNNCHIMQGYLFSEALSHQDFETFLLSQQQYNESTDD</sequence>
<dbReference type="InterPro" id="IPR000160">
    <property type="entry name" value="GGDEF_dom"/>
</dbReference>
<feature type="domain" description="GGDEF" evidence="3">
    <location>
        <begin position="160"/>
        <end position="293"/>
    </location>
</feature>
<proteinExistence type="predicted"/>